<accession>A0A423NEF8</accession>
<name>A0A423NEF8_PSEFL</name>
<feature type="region of interest" description="Disordered" evidence="1">
    <location>
        <begin position="119"/>
        <end position="139"/>
    </location>
</feature>
<dbReference type="EMBL" id="MOBY01000003">
    <property type="protein sequence ID" value="RON96603.1"/>
    <property type="molecule type" value="Genomic_DNA"/>
</dbReference>
<evidence type="ECO:0000256" key="1">
    <source>
        <dbReference type="SAM" id="MobiDB-lite"/>
    </source>
</evidence>
<reference evidence="2 3" key="1">
    <citation type="submission" date="2016-10" db="EMBL/GenBank/DDBJ databases">
        <title>Comparative genome analysis of multiple Pseudomonas spp. focuses on biocontrol and plant growth promoting traits.</title>
        <authorList>
            <person name="Tao X.-Y."/>
            <person name="Taylor C.G."/>
        </authorList>
    </citation>
    <scope>NUCLEOTIDE SEQUENCE [LARGE SCALE GENOMIC DNA]</scope>
    <source>
        <strain evidence="2 3">2F9</strain>
    </source>
</reference>
<organism evidence="2 3">
    <name type="scientific">Pseudomonas fluorescens</name>
    <dbReference type="NCBI Taxonomy" id="294"/>
    <lineage>
        <taxon>Bacteria</taxon>
        <taxon>Pseudomonadati</taxon>
        <taxon>Pseudomonadota</taxon>
        <taxon>Gammaproteobacteria</taxon>
        <taxon>Pseudomonadales</taxon>
        <taxon>Pseudomonadaceae</taxon>
        <taxon>Pseudomonas</taxon>
    </lineage>
</organism>
<gene>
    <name evidence="2" type="ORF">BK672_08555</name>
</gene>
<dbReference type="RefSeq" id="WP_123375410.1">
    <property type="nucleotide sequence ID" value="NZ_MOBY01000003.1"/>
</dbReference>
<dbReference type="Proteomes" id="UP000283650">
    <property type="component" value="Unassembled WGS sequence"/>
</dbReference>
<sequence>MTIDIESESKAVGEAKVEIEGQGPYEVDKSFLEFSHEAVEVFVVLKTPRLLSKYFRFKFPSNSSHLEYNRFSAEYFDEDGEFYSLEYKPISGGIDTFIEKSSSKVSAVFNMQMKLAKEQDGAPHPKITVHGRFDLSTPN</sequence>
<dbReference type="AlphaFoldDB" id="A0A423NEF8"/>
<protein>
    <submittedName>
        <fullName evidence="2">Uncharacterized protein</fullName>
    </submittedName>
</protein>
<evidence type="ECO:0000313" key="2">
    <source>
        <dbReference type="EMBL" id="RON96603.1"/>
    </source>
</evidence>
<proteinExistence type="predicted"/>
<comment type="caution">
    <text evidence="2">The sequence shown here is derived from an EMBL/GenBank/DDBJ whole genome shotgun (WGS) entry which is preliminary data.</text>
</comment>
<evidence type="ECO:0000313" key="3">
    <source>
        <dbReference type="Proteomes" id="UP000283650"/>
    </source>
</evidence>